<dbReference type="WBParaSite" id="ES5_v2.g16970.t1">
    <property type="protein sequence ID" value="ES5_v2.g16970.t1"/>
    <property type="gene ID" value="ES5_v2.g16970"/>
</dbReference>
<organism evidence="1 2">
    <name type="scientific">Panagrolaimus sp. ES5</name>
    <dbReference type="NCBI Taxonomy" id="591445"/>
    <lineage>
        <taxon>Eukaryota</taxon>
        <taxon>Metazoa</taxon>
        <taxon>Ecdysozoa</taxon>
        <taxon>Nematoda</taxon>
        <taxon>Chromadorea</taxon>
        <taxon>Rhabditida</taxon>
        <taxon>Tylenchina</taxon>
        <taxon>Panagrolaimomorpha</taxon>
        <taxon>Panagrolaimoidea</taxon>
        <taxon>Panagrolaimidae</taxon>
        <taxon>Panagrolaimus</taxon>
    </lineage>
</organism>
<reference evidence="2" key="1">
    <citation type="submission" date="2022-11" db="UniProtKB">
        <authorList>
            <consortium name="WormBaseParasite"/>
        </authorList>
    </citation>
    <scope>IDENTIFICATION</scope>
</reference>
<accession>A0AC34FIV4</accession>
<protein>
    <submittedName>
        <fullName evidence="2">Ovule protein</fullName>
    </submittedName>
</protein>
<evidence type="ECO:0000313" key="1">
    <source>
        <dbReference type="Proteomes" id="UP000887579"/>
    </source>
</evidence>
<name>A0AC34FIV4_9BILA</name>
<dbReference type="Proteomes" id="UP000887579">
    <property type="component" value="Unplaced"/>
</dbReference>
<evidence type="ECO:0000313" key="2">
    <source>
        <dbReference type="WBParaSite" id="ES5_v2.g16970.t1"/>
    </source>
</evidence>
<sequence>MLKATFLAFYFTKDCSQTCFLLIPLILQMPLINKKSIWLKWFTVHHLRPIMIHHLHHLDKSWNVRK</sequence>
<proteinExistence type="predicted"/>